<keyword evidence="6" id="KW-0406">Ion transport</keyword>
<keyword evidence="10" id="KW-0628">Postsynaptic cell membrane</keyword>
<dbReference type="Gene3D" id="1.10.287.70">
    <property type="match status" value="1"/>
</dbReference>
<dbReference type="InterPro" id="IPR001828">
    <property type="entry name" value="ANF_lig-bd_rcpt"/>
</dbReference>
<dbReference type="SMART" id="SM00918">
    <property type="entry name" value="Lig_chan-Glu_bd"/>
    <property type="match status" value="1"/>
</dbReference>
<evidence type="ECO:0000256" key="3">
    <source>
        <dbReference type="ARBA" id="ARBA00022692"/>
    </source>
</evidence>
<keyword evidence="11" id="KW-1071">Ligand-gated ion channel</keyword>
<feature type="transmembrane region" description="Helical" evidence="14">
    <location>
        <begin position="475"/>
        <end position="497"/>
    </location>
</feature>
<dbReference type="InterPro" id="IPR015683">
    <property type="entry name" value="Ionotropic_Glu_rcpt"/>
</dbReference>
<keyword evidence="9" id="KW-0325">Glycoprotein</keyword>
<dbReference type="KEGG" id="osn:115232178"/>
<protein>
    <submittedName>
        <fullName evidence="18">Glutamate receptor ionotropic, delta-2-like</fullName>
    </submittedName>
</protein>
<feature type="transmembrane region" description="Helical" evidence="14">
    <location>
        <begin position="546"/>
        <end position="573"/>
    </location>
</feature>
<evidence type="ECO:0000256" key="12">
    <source>
        <dbReference type="ARBA" id="ARBA00023303"/>
    </source>
</evidence>
<dbReference type="AlphaFoldDB" id="A0A7E6ELE7"/>
<feature type="domain" description="Ionotropic glutamate receptor C-terminal" evidence="15">
    <location>
        <begin position="354"/>
        <end position="585"/>
    </location>
</feature>
<dbReference type="GO" id="GO:0045211">
    <property type="term" value="C:postsynaptic membrane"/>
    <property type="evidence" value="ECO:0007669"/>
    <property type="project" value="UniProtKB-SubCell"/>
</dbReference>
<proteinExistence type="predicted"/>
<dbReference type="PANTHER" id="PTHR18966">
    <property type="entry name" value="IONOTROPIC GLUTAMATE RECEPTOR"/>
    <property type="match status" value="1"/>
</dbReference>
<evidence type="ECO:0000256" key="5">
    <source>
        <dbReference type="ARBA" id="ARBA00023018"/>
    </source>
</evidence>
<dbReference type="Gene3D" id="3.40.190.10">
    <property type="entry name" value="Periplasmic binding protein-like II"/>
    <property type="match status" value="1"/>
</dbReference>
<evidence type="ECO:0000313" key="17">
    <source>
        <dbReference type="Proteomes" id="UP000515154"/>
    </source>
</evidence>
<accession>A0A7E6ELE7</accession>
<feature type="non-terminal residue" evidence="18">
    <location>
        <position position="603"/>
    </location>
</feature>
<dbReference type="GO" id="GO:0015276">
    <property type="term" value="F:ligand-gated monoatomic ion channel activity"/>
    <property type="evidence" value="ECO:0007669"/>
    <property type="project" value="InterPro"/>
</dbReference>
<evidence type="ECO:0000256" key="4">
    <source>
        <dbReference type="ARBA" id="ARBA00022989"/>
    </source>
</evidence>
<dbReference type="SUPFAM" id="SSF53850">
    <property type="entry name" value="Periplasmic binding protein-like II"/>
    <property type="match status" value="1"/>
</dbReference>
<evidence type="ECO:0000256" key="2">
    <source>
        <dbReference type="ARBA" id="ARBA00022448"/>
    </source>
</evidence>
<keyword evidence="3 14" id="KW-0812">Transmembrane</keyword>
<dbReference type="InterPro" id="IPR001320">
    <property type="entry name" value="Iontro_rcpt_C"/>
</dbReference>
<dbReference type="Gene3D" id="3.40.50.2300">
    <property type="match status" value="2"/>
</dbReference>
<evidence type="ECO:0000256" key="8">
    <source>
        <dbReference type="ARBA" id="ARBA00023170"/>
    </source>
</evidence>
<dbReference type="Pfam" id="PF10613">
    <property type="entry name" value="Lig_chan-Glu_bd"/>
    <property type="match status" value="1"/>
</dbReference>
<evidence type="ECO:0000256" key="10">
    <source>
        <dbReference type="ARBA" id="ARBA00023257"/>
    </source>
</evidence>
<dbReference type="Proteomes" id="UP000515154">
    <property type="component" value="Unplaced"/>
</dbReference>
<dbReference type="SMART" id="SM00079">
    <property type="entry name" value="PBPe"/>
    <property type="match status" value="1"/>
</dbReference>
<dbReference type="RefSeq" id="XP_036356183.1">
    <property type="nucleotide sequence ID" value="XM_036500290.1"/>
</dbReference>
<dbReference type="SUPFAM" id="SSF53822">
    <property type="entry name" value="Periplasmic binding protein-like I"/>
    <property type="match status" value="1"/>
</dbReference>
<evidence type="ECO:0000256" key="13">
    <source>
        <dbReference type="ARBA" id="ARBA00034100"/>
    </source>
</evidence>
<evidence type="ECO:0000256" key="9">
    <source>
        <dbReference type="ARBA" id="ARBA00023180"/>
    </source>
</evidence>
<sequence length="603" mass="68201">MLNACDLQSVTVETFILKQHDPINIIFQLSEFLKKNMTAIISKISCSTFHLLNSQPKACNLLHFTIIPPFCGETSLSSNNCNVFSLRERGEYLQTAIIDLLVELNFKKLTILVDESSSETASDPLFQKISDNYIRIRPYKADDDLSEIFLSETKTFEHSYYLLLMKPSLVRHVFNVASKFNIHSSKMYWIIVSSDGTVDSMFANGTLAAIGRNVLIIRKSWNRAQNTSCSYKISVKPQMTLIDAYIADAVILLANTIAELMRKDRITADTGKENFTEHVKADILQKHSSGIFVSASFDDDGFSANSAYNMFSMIQDDNNGRVLEKKVATWNRVNDLTILSNLFPLEPSGFGNVTFRVGVLLTEPYTMIKDSKYEGLCIDILRELSESLQFRYELIDTSNLASGNKQPNGSWNGLIGEVMRHELNLSIGPFTLTEEREEAVAFTVPFAVEKRSILVRSAAASEESAFRMLRPFQPLLWLALAGVIVLVSFTLTFINWLRPDDSSLDDGCNKDDYKIASTFWMLFTYHMQQVVINEPRTVTARFLVGFWWMFIILMINYYTATLASTLTITVNVAPIQSLLQLSQPDCEYKPIAIYDSSTYGTFL</sequence>
<evidence type="ECO:0000256" key="11">
    <source>
        <dbReference type="ARBA" id="ARBA00023286"/>
    </source>
</evidence>
<keyword evidence="2" id="KW-0813">Transport</keyword>
<organism evidence="17 18">
    <name type="scientific">Octopus sinensis</name>
    <name type="common">East Asian common octopus</name>
    <dbReference type="NCBI Taxonomy" id="2607531"/>
    <lineage>
        <taxon>Eukaryota</taxon>
        <taxon>Metazoa</taxon>
        <taxon>Spiralia</taxon>
        <taxon>Lophotrochozoa</taxon>
        <taxon>Mollusca</taxon>
        <taxon>Cephalopoda</taxon>
        <taxon>Coleoidea</taxon>
        <taxon>Octopodiformes</taxon>
        <taxon>Octopoda</taxon>
        <taxon>Incirrata</taxon>
        <taxon>Octopodidae</taxon>
        <taxon>Octopus</taxon>
    </lineage>
</organism>
<name>A0A7E6ELE7_9MOLL</name>
<evidence type="ECO:0000313" key="18">
    <source>
        <dbReference type="RefSeq" id="XP_036356183.1"/>
    </source>
</evidence>
<evidence type="ECO:0000259" key="16">
    <source>
        <dbReference type="SMART" id="SM00918"/>
    </source>
</evidence>
<keyword evidence="17" id="KW-1185">Reference proteome</keyword>
<dbReference type="Pfam" id="PF00060">
    <property type="entry name" value="Lig_chan"/>
    <property type="match status" value="1"/>
</dbReference>
<keyword evidence="4 14" id="KW-1133">Transmembrane helix</keyword>
<keyword evidence="7 14" id="KW-0472">Membrane</keyword>
<evidence type="ECO:0000256" key="1">
    <source>
        <dbReference type="ARBA" id="ARBA00004141"/>
    </source>
</evidence>
<evidence type="ECO:0000256" key="7">
    <source>
        <dbReference type="ARBA" id="ARBA00023136"/>
    </source>
</evidence>
<evidence type="ECO:0000256" key="14">
    <source>
        <dbReference type="SAM" id="Phobius"/>
    </source>
</evidence>
<feature type="domain" description="Ionotropic glutamate receptor L-glutamate and glycine-binding" evidence="16">
    <location>
        <begin position="364"/>
        <end position="420"/>
    </location>
</feature>
<reference evidence="18" key="1">
    <citation type="submission" date="2025-08" db="UniProtKB">
        <authorList>
            <consortium name="RefSeq"/>
        </authorList>
    </citation>
    <scope>IDENTIFICATION</scope>
</reference>
<keyword evidence="8" id="KW-0675">Receptor</keyword>
<keyword evidence="12" id="KW-0407">Ion channel</keyword>
<gene>
    <name evidence="18" type="primary">LOC115232178</name>
</gene>
<evidence type="ECO:0000256" key="6">
    <source>
        <dbReference type="ARBA" id="ARBA00023065"/>
    </source>
</evidence>
<keyword evidence="5" id="KW-0770">Synapse</keyword>
<dbReference type="Pfam" id="PF01094">
    <property type="entry name" value="ANF_receptor"/>
    <property type="match status" value="1"/>
</dbReference>
<dbReference type="FunFam" id="3.40.190.10:FF:000024">
    <property type="entry name" value="Glutamate receptor, ionotropic, delta 1"/>
    <property type="match status" value="1"/>
</dbReference>
<comment type="subcellular location">
    <subcellularLocation>
        <location evidence="1">Membrane</location>
        <topology evidence="1">Multi-pass membrane protein</topology>
    </subcellularLocation>
    <subcellularLocation>
        <location evidence="13">Postsynaptic cell membrane</location>
    </subcellularLocation>
</comment>
<dbReference type="InterPro" id="IPR019594">
    <property type="entry name" value="Glu/Gly-bd"/>
</dbReference>
<dbReference type="InterPro" id="IPR028082">
    <property type="entry name" value="Peripla_BP_I"/>
</dbReference>
<evidence type="ECO:0000259" key="15">
    <source>
        <dbReference type="SMART" id="SM00079"/>
    </source>
</evidence>